<dbReference type="Gene3D" id="3.90.79.10">
    <property type="entry name" value="Nucleoside Triphosphate Pyrophosphohydrolase"/>
    <property type="match status" value="1"/>
</dbReference>
<feature type="domain" description="Nudix hydrolase" evidence="7">
    <location>
        <begin position="1"/>
        <end position="152"/>
    </location>
</feature>
<dbReference type="InterPro" id="IPR015797">
    <property type="entry name" value="NUDIX_hydrolase-like_dom_sf"/>
</dbReference>
<dbReference type="PANTHER" id="PTHR12992">
    <property type="entry name" value="NUDIX HYDROLASE"/>
    <property type="match status" value="1"/>
</dbReference>
<proteinExistence type="predicted"/>
<comment type="cofactor">
    <cofactor evidence="2">
        <name>Mg(2+)</name>
        <dbReference type="ChEBI" id="CHEBI:18420"/>
    </cofactor>
</comment>
<keyword evidence="5" id="KW-0460">Magnesium</keyword>
<sequence length="177" mass="20252">MKEASVMVPFLDQTSEPDILFEVRQRSIPQGGDICLPGGQKEADETAQATATRETCEELLIRQEQLHDVTPLFTLPGPGGIAVHAFRCHLADYHHTYGTSEIESVFTMPLSWFQTHEPSVLEVQMEMRPEDQAAIRELIHRSDYAFRPQTRVMRFYNTDHGVIWGLTAEILYRIMHP</sequence>
<organism evidence="8 9">
    <name type="scientific">Grylomicrobium aquisgranensis</name>
    <dbReference type="NCBI Taxonomy" id="2926318"/>
    <lineage>
        <taxon>Bacteria</taxon>
        <taxon>Bacillati</taxon>
        <taxon>Bacillota</taxon>
        <taxon>Erysipelotrichia</taxon>
        <taxon>Erysipelotrichales</taxon>
        <taxon>Erysipelotrichaceae</taxon>
        <taxon>Grylomicrobium</taxon>
    </lineage>
</organism>
<reference evidence="8 9" key="1">
    <citation type="submission" date="2022-03" db="EMBL/GenBank/DDBJ databases">
        <title>Novel taxa within the pig intestine.</title>
        <authorList>
            <person name="Wylensek D."/>
            <person name="Bishof K."/>
            <person name="Afrizal A."/>
            <person name="Clavel T."/>
        </authorList>
    </citation>
    <scope>NUCLEOTIDE SEQUENCE [LARGE SCALE GENOMIC DNA]</scope>
    <source>
        <strain evidence="8 9">CLA-KB-P133</strain>
    </source>
</reference>
<dbReference type="PROSITE" id="PS51462">
    <property type="entry name" value="NUDIX"/>
    <property type="match status" value="1"/>
</dbReference>
<dbReference type="RefSeq" id="WP_370595506.1">
    <property type="nucleotide sequence ID" value="NZ_JALBUR010000003.1"/>
</dbReference>
<evidence type="ECO:0000313" key="8">
    <source>
        <dbReference type="EMBL" id="MDX8418933.1"/>
    </source>
</evidence>
<dbReference type="Proteomes" id="UP001286174">
    <property type="component" value="Unassembled WGS sequence"/>
</dbReference>
<dbReference type="CDD" id="cd03426">
    <property type="entry name" value="NUDIX_CoAse_Nudt7"/>
    <property type="match status" value="1"/>
</dbReference>
<name>A0AB35U0P3_9FIRM</name>
<comment type="caution">
    <text evidence="8">The sequence shown here is derived from an EMBL/GenBank/DDBJ whole genome shotgun (WGS) entry which is preliminary data.</text>
</comment>
<evidence type="ECO:0000313" key="9">
    <source>
        <dbReference type="Proteomes" id="UP001286174"/>
    </source>
</evidence>
<evidence type="ECO:0000256" key="6">
    <source>
        <dbReference type="ARBA" id="ARBA00023211"/>
    </source>
</evidence>
<dbReference type="EMBL" id="JALBUR010000003">
    <property type="protein sequence ID" value="MDX8418933.1"/>
    <property type="molecule type" value="Genomic_DNA"/>
</dbReference>
<dbReference type="AlphaFoldDB" id="A0AB35U0P3"/>
<keyword evidence="9" id="KW-1185">Reference proteome</keyword>
<evidence type="ECO:0000256" key="3">
    <source>
        <dbReference type="ARBA" id="ARBA00022723"/>
    </source>
</evidence>
<evidence type="ECO:0000256" key="2">
    <source>
        <dbReference type="ARBA" id="ARBA00001946"/>
    </source>
</evidence>
<evidence type="ECO:0000256" key="4">
    <source>
        <dbReference type="ARBA" id="ARBA00022801"/>
    </source>
</evidence>
<dbReference type="GO" id="GO:0010945">
    <property type="term" value="F:coenzyme A diphosphatase activity"/>
    <property type="evidence" value="ECO:0007669"/>
    <property type="project" value="InterPro"/>
</dbReference>
<dbReference type="Pfam" id="PF00293">
    <property type="entry name" value="NUDIX"/>
    <property type="match status" value="1"/>
</dbReference>
<comment type="cofactor">
    <cofactor evidence="1">
        <name>Mn(2+)</name>
        <dbReference type="ChEBI" id="CHEBI:29035"/>
    </cofactor>
</comment>
<protein>
    <submittedName>
        <fullName evidence="8">NUDIX domain-containing protein</fullName>
    </submittedName>
</protein>
<dbReference type="GO" id="GO:0046872">
    <property type="term" value="F:metal ion binding"/>
    <property type="evidence" value="ECO:0007669"/>
    <property type="project" value="UniProtKB-KW"/>
</dbReference>
<dbReference type="InterPro" id="IPR045121">
    <property type="entry name" value="CoAse"/>
</dbReference>
<gene>
    <name evidence="8" type="ORF">MOZ60_02360</name>
</gene>
<dbReference type="PANTHER" id="PTHR12992:SF11">
    <property type="entry name" value="MITOCHONDRIAL COENZYME A DIPHOSPHATASE NUDT8"/>
    <property type="match status" value="1"/>
</dbReference>
<keyword evidence="3" id="KW-0479">Metal-binding</keyword>
<keyword evidence="4" id="KW-0378">Hydrolase</keyword>
<evidence type="ECO:0000259" key="7">
    <source>
        <dbReference type="PROSITE" id="PS51462"/>
    </source>
</evidence>
<dbReference type="InterPro" id="IPR000086">
    <property type="entry name" value="NUDIX_hydrolase_dom"/>
</dbReference>
<accession>A0AB35U0P3</accession>
<evidence type="ECO:0000256" key="5">
    <source>
        <dbReference type="ARBA" id="ARBA00022842"/>
    </source>
</evidence>
<evidence type="ECO:0000256" key="1">
    <source>
        <dbReference type="ARBA" id="ARBA00001936"/>
    </source>
</evidence>
<keyword evidence="6" id="KW-0464">Manganese</keyword>
<dbReference type="SUPFAM" id="SSF55811">
    <property type="entry name" value="Nudix"/>
    <property type="match status" value="1"/>
</dbReference>